<accession>A0ABP9NZI9</accession>
<feature type="domain" description="Rhodanese" evidence="2">
    <location>
        <begin position="39"/>
        <end position="129"/>
    </location>
</feature>
<evidence type="ECO:0000256" key="1">
    <source>
        <dbReference type="SAM" id="SignalP"/>
    </source>
</evidence>
<feature type="signal peptide" evidence="1">
    <location>
        <begin position="1"/>
        <end position="22"/>
    </location>
</feature>
<dbReference type="SUPFAM" id="SSF52821">
    <property type="entry name" value="Rhodanese/Cell cycle control phosphatase"/>
    <property type="match status" value="1"/>
</dbReference>
<evidence type="ECO:0000313" key="3">
    <source>
        <dbReference type="EMBL" id="GAA5134527.1"/>
    </source>
</evidence>
<sequence>MTVMKRLSFIAALCVLPLTGLAEDKVKHVDAEKAAQLVAEGKVTVVDVRTEDEFKDGHIKGAANVDLLSKDFVRKLETVDKSKPVLVHCQAGGRSTRSLPKLEQAGFTEIYHLDGGMADWVKAGKPVEK</sequence>
<dbReference type="InterPro" id="IPR036873">
    <property type="entry name" value="Rhodanese-like_dom_sf"/>
</dbReference>
<dbReference type="InterPro" id="IPR052367">
    <property type="entry name" value="Thiosulfate_ST/Rhodanese-like"/>
</dbReference>
<feature type="chain" id="PRO_5047050214" description="Rhodanese domain-containing protein" evidence="1">
    <location>
        <begin position="23"/>
        <end position="129"/>
    </location>
</feature>
<keyword evidence="1" id="KW-0732">Signal</keyword>
<dbReference type="Gene3D" id="3.40.250.10">
    <property type="entry name" value="Rhodanese-like domain"/>
    <property type="match status" value="1"/>
</dbReference>
<dbReference type="PANTHER" id="PTHR45431">
    <property type="entry name" value="RHODANESE-LIKE DOMAIN-CONTAINING PROTEIN 15, CHLOROPLASTIC"/>
    <property type="match status" value="1"/>
</dbReference>
<gene>
    <name evidence="3" type="ORF">GCM10023213_06440</name>
</gene>
<dbReference type="PROSITE" id="PS50206">
    <property type="entry name" value="RHODANESE_3"/>
    <property type="match status" value="1"/>
</dbReference>
<proteinExistence type="predicted"/>
<dbReference type="PANTHER" id="PTHR45431:SF3">
    <property type="entry name" value="RHODANESE-LIKE DOMAIN-CONTAINING PROTEIN 15, CHLOROPLASTIC"/>
    <property type="match status" value="1"/>
</dbReference>
<organism evidence="3 4">
    <name type="scientific">Prosthecobacter algae</name>
    <dbReference type="NCBI Taxonomy" id="1144682"/>
    <lineage>
        <taxon>Bacteria</taxon>
        <taxon>Pseudomonadati</taxon>
        <taxon>Verrucomicrobiota</taxon>
        <taxon>Verrucomicrobiia</taxon>
        <taxon>Verrucomicrobiales</taxon>
        <taxon>Verrucomicrobiaceae</taxon>
        <taxon>Prosthecobacter</taxon>
    </lineage>
</organism>
<dbReference type="InterPro" id="IPR001763">
    <property type="entry name" value="Rhodanese-like_dom"/>
</dbReference>
<dbReference type="Pfam" id="PF00581">
    <property type="entry name" value="Rhodanese"/>
    <property type="match status" value="1"/>
</dbReference>
<protein>
    <recommendedName>
        <fullName evidence="2">Rhodanese domain-containing protein</fullName>
    </recommendedName>
</protein>
<reference evidence="4" key="1">
    <citation type="journal article" date="2019" name="Int. J. Syst. Evol. Microbiol.">
        <title>The Global Catalogue of Microorganisms (GCM) 10K type strain sequencing project: providing services to taxonomists for standard genome sequencing and annotation.</title>
        <authorList>
            <consortium name="The Broad Institute Genomics Platform"/>
            <consortium name="The Broad Institute Genome Sequencing Center for Infectious Disease"/>
            <person name="Wu L."/>
            <person name="Ma J."/>
        </authorList>
    </citation>
    <scope>NUCLEOTIDE SEQUENCE [LARGE SCALE GENOMIC DNA]</scope>
    <source>
        <strain evidence="4">JCM 18053</strain>
    </source>
</reference>
<evidence type="ECO:0000313" key="4">
    <source>
        <dbReference type="Proteomes" id="UP001499852"/>
    </source>
</evidence>
<comment type="caution">
    <text evidence="3">The sequence shown here is derived from an EMBL/GenBank/DDBJ whole genome shotgun (WGS) entry which is preliminary data.</text>
</comment>
<dbReference type="CDD" id="cd00158">
    <property type="entry name" value="RHOD"/>
    <property type="match status" value="1"/>
</dbReference>
<dbReference type="EMBL" id="BAABIA010000001">
    <property type="protein sequence ID" value="GAA5134527.1"/>
    <property type="molecule type" value="Genomic_DNA"/>
</dbReference>
<dbReference type="SMART" id="SM00450">
    <property type="entry name" value="RHOD"/>
    <property type="match status" value="1"/>
</dbReference>
<dbReference type="Proteomes" id="UP001499852">
    <property type="component" value="Unassembled WGS sequence"/>
</dbReference>
<name>A0ABP9NZI9_9BACT</name>
<keyword evidence="4" id="KW-1185">Reference proteome</keyword>
<evidence type="ECO:0000259" key="2">
    <source>
        <dbReference type="PROSITE" id="PS50206"/>
    </source>
</evidence>